<dbReference type="InterPro" id="IPR000792">
    <property type="entry name" value="Tscrpt_reg_LuxR_C"/>
</dbReference>
<dbReference type="Pfam" id="PF25872">
    <property type="entry name" value="HTH_77"/>
    <property type="match status" value="1"/>
</dbReference>
<gene>
    <name evidence="3" type="ORF">EFE23_05135</name>
</gene>
<sequence>MPSPRAETNAPGRNQRSSGWLSNRLTDPTQDRSSFIPRAPFPHRFGYGSSLARRCVRGHRCRPRKPPRIHGTEVGENGAVATTVEISAREAEVLALVGEHLSNAEIAARLFISVRTVESHVSSLLRKLAVPDRRALAQHASELARAGRSRPAPGLPTPLTSFVGRAGERAELTGVIKTHRQVTAVGPGGVGKTRLALTVAAAAAGEYADGVWFVDLVPITDPDAGVVAAAVAGALGLGEQPGRGITESVVAALADRHVLLVLDNCEQVRDGVAVFVERLLAACPRVAVLATSRARLMVPFERVYPVPPLSLAGDGESDAVALFLDRAGAAGRPPDPSLREHVASVCARLDGVALAIELAAARWPTLGLDGLTAGLSDQLRMLAGGSRADDRHRSVRAALDWSHALLEPADRALLRQVSVFVAPFTVAAAAAVTGAGTGAVADGLARLAEQSLLVVTAAGSRTEYRALETIRQYGTERLAEAGELVDVRSRHLRWCLATAADLAAVRADWRARFDLVADDLRAALAWAADRPEQRADAYRLARRLADLTFTRCLIGESQQRYEQAAALADDPAATASMFRHAAAVAGCRMRGDDMYRLQRAAAAAARRSGDASAAGDLAAAATNAYRFWSKFERMPSPREVLALVTEARELAGDDPAAQAGVALAEAAVLTDAFGSELGPPDNAVPQTMARAQRAVDLAHRTGDPLAESAALDALTGAQSWAGDTFAAAATARRRIALLSSAPDGPARTHELLDALGNATEASLGAGDLIGARRWARQLADHPLLAEVGHRATSWLLVTDALVGNVDEVLTASAGFLEDWRRAGSPVRWALAPAVAGVAMIHGLRGDHDGRREWSAILDRLGTPPERTYGYGAVFDAMLLLHQGRAGEALARLAPEPGEVWKWVTWIWLHWYVALRAEAGVLAGSADARERVAEARSIVAGNPVAGAIVARAEALLDDDPERLLATADAFEAAGCRYQAARTRVLAGGEDGARGAAALAGLGLAPMAPPRH</sequence>
<feature type="compositionally biased region" description="Polar residues" evidence="1">
    <location>
        <begin position="11"/>
        <end position="33"/>
    </location>
</feature>
<dbReference type="SUPFAM" id="SSF52540">
    <property type="entry name" value="P-loop containing nucleoside triphosphate hydrolases"/>
    <property type="match status" value="1"/>
</dbReference>
<accession>A0ABX9WK88</accession>
<protein>
    <submittedName>
        <fullName evidence="3">ATPase</fullName>
    </submittedName>
</protein>
<dbReference type="InterPro" id="IPR058852">
    <property type="entry name" value="HTH_77"/>
</dbReference>
<dbReference type="EMBL" id="RJLN01000009">
    <property type="protein sequence ID" value="RNM00644.1"/>
    <property type="molecule type" value="Genomic_DNA"/>
</dbReference>
<feature type="domain" description="HTH luxR-type" evidence="2">
    <location>
        <begin position="79"/>
        <end position="144"/>
    </location>
</feature>
<dbReference type="CDD" id="cd06170">
    <property type="entry name" value="LuxR_C_like"/>
    <property type="match status" value="1"/>
</dbReference>
<dbReference type="SMART" id="SM00421">
    <property type="entry name" value="HTH_LUXR"/>
    <property type="match status" value="1"/>
</dbReference>
<dbReference type="Gene3D" id="3.40.50.300">
    <property type="entry name" value="P-loop containing nucleotide triphosphate hydrolases"/>
    <property type="match status" value="1"/>
</dbReference>
<evidence type="ECO:0000256" key="1">
    <source>
        <dbReference type="SAM" id="MobiDB-lite"/>
    </source>
</evidence>
<dbReference type="InterPro" id="IPR027417">
    <property type="entry name" value="P-loop_NTPase"/>
</dbReference>
<dbReference type="PANTHER" id="PTHR47691:SF3">
    <property type="entry name" value="HTH-TYPE TRANSCRIPTIONAL REGULATOR RV0890C-RELATED"/>
    <property type="match status" value="1"/>
</dbReference>
<dbReference type="SUPFAM" id="SSF46894">
    <property type="entry name" value="C-terminal effector domain of the bipartite response regulators"/>
    <property type="match status" value="1"/>
</dbReference>
<dbReference type="InterPro" id="IPR016032">
    <property type="entry name" value="Sig_transdc_resp-reg_C-effctor"/>
</dbReference>
<evidence type="ECO:0000313" key="3">
    <source>
        <dbReference type="EMBL" id="RNM00644.1"/>
    </source>
</evidence>
<feature type="region of interest" description="Disordered" evidence="1">
    <location>
        <begin position="1"/>
        <end position="38"/>
    </location>
</feature>
<dbReference type="Gene3D" id="1.10.10.10">
    <property type="entry name" value="Winged helix-like DNA-binding domain superfamily/Winged helix DNA-binding domain"/>
    <property type="match status" value="1"/>
</dbReference>
<dbReference type="PANTHER" id="PTHR47691">
    <property type="entry name" value="REGULATOR-RELATED"/>
    <property type="match status" value="1"/>
</dbReference>
<proteinExistence type="predicted"/>
<dbReference type="PRINTS" id="PR00038">
    <property type="entry name" value="HTHLUXR"/>
</dbReference>
<dbReference type="InterPro" id="IPR036388">
    <property type="entry name" value="WH-like_DNA-bd_sf"/>
</dbReference>
<dbReference type="PROSITE" id="PS50043">
    <property type="entry name" value="HTH_LUXR_2"/>
    <property type="match status" value="1"/>
</dbReference>
<name>A0ABX9WK88_9ACTN</name>
<comment type="caution">
    <text evidence="3">The sequence shown here is derived from an EMBL/GenBank/DDBJ whole genome shotgun (WGS) entry which is preliminary data.</text>
</comment>
<evidence type="ECO:0000313" key="4">
    <source>
        <dbReference type="Proteomes" id="UP000280698"/>
    </source>
</evidence>
<keyword evidence="4" id="KW-1185">Reference proteome</keyword>
<reference evidence="3 4" key="1">
    <citation type="submission" date="2018-11" db="EMBL/GenBank/DDBJ databases">
        <title>Micromonospora sp. PPF5-17, a new actinomycetes isolated from a hot spring soil.</title>
        <authorList>
            <person name="Thawai C."/>
        </authorList>
    </citation>
    <scope>NUCLEOTIDE SEQUENCE [LARGE SCALE GENOMIC DNA]</scope>
    <source>
        <strain evidence="3 4">PPF5-17</strain>
    </source>
</reference>
<dbReference type="Proteomes" id="UP000280698">
    <property type="component" value="Unassembled WGS sequence"/>
</dbReference>
<organism evidence="3 4">
    <name type="scientific">Micromonospora solifontis</name>
    <dbReference type="NCBI Taxonomy" id="2487138"/>
    <lineage>
        <taxon>Bacteria</taxon>
        <taxon>Bacillati</taxon>
        <taxon>Actinomycetota</taxon>
        <taxon>Actinomycetes</taxon>
        <taxon>Micromonosporales</taxon>
        <taxon>Micromonosporaceae</taxon>
        <taxon>Micromonospora</taxon>
    </lineage>
</organism>
<evidence type="ECO:0000259" key="2">
    <source>
        <dbReference type="PROSITE" id="PS50043"/>
    </source>
</evidence>
<dbReference type="Pfam" id="PF00196">
    <property type="entry name" value="GerE"/>
    <property type="match status" value="1"/>
</dbReference>